<keyword evidence="5 6" id="KW-0413">Isomerase</keyword>
<evidence type="ECO:0000256" key="4">
    <source>
        <dbReference type="ARBA" id="ARBA00023110"/>
    </source>
</evidence>
<gene>
    <name evidence="9" type="ORF">JK636_14215</name>
</gene>
<dbReference type="Pfam" id="PF13624">
    <property type="entry name" value="SurA_N_3"/>
    <property type="match status" value="1"/>
</dbReference>
<evidence type="ECO:0000313" key="10">
    <source>
        <dbReference type="Proteomes" id="UP000632377"/>
    </source>
</evidence>
<dbReference type="PANTHER" id="PTHR47245">
    <property type="entry name" value="PEPTIDYLPROLYL ISOMERASE"/>
    <property type="match status" value="1"/>
</dbReference>
<dbReference type="SUPFAM" id="SSF109998">
    <property type="entry name" value="Triger factor/SurA peptide-binding domain-like"/>
    <property type="match status" value="1"/>
</dbReference>
<keyword evidence="3 7" id="KW-0732">Signal</keyword>
<dbReference type="Gene3D" id="3.10.50.40">
    <property type="match status" value="1"/>
</dbReference>
<dbReference type="NCBIfam" id="NF000809">
    <property type="entry name" value="PRK00059.1"/>
    <property type="match status" value="1"/>
</dbReference>
<reference evidence="9 10" key="1">
    <citation type="submission" date="2021-01" db="EMBL/GenBank/DDBJ databases">
        <title>Genome public.</title>
        <authorList>
            <person name="Liu C."/>
            <person name="Sun Q."/>
        </authorList>
    </citation>
    <scope>NUCLEOTIDE SEQUENCE [LARGE SCALE GENOMIC DNA]</scope>
    <source>
        <strain evidence="9 10">YIM B02515</strain>
    </source>
</reference>
<feature type="chain" id="PRO_5046070478" description="peptidylprolyl isomerase" evidence="7">
    <location>
        <begin position="22"/>
        <end position="331"/>
    </location>
</feature>
<sequence length="331" mass="37659">MKNMRRLAAVALISVFAISVAGCNMISKTEAGIKKSPVAKFDNETITKGQLDERMAGLQQSFIQQYGNDYLKNSDAKTQYVTQEKSMLDNMITEKILLKKADELKVMPTDEKEKTDLINKKMDELKKAYTEDQIKQAGFSGGYNDAKFKDYVKDLTVMDKVYENITKDIKVDDAKAQDYYTKNQSQYTEKPNMIKLAHILVATKEEADKVEQRLKNGEDFGKLAKELSTDTGSKDNNGEYEVPFVGSGFDETFMSTALAQAEGKISAPVQTQYGFHIIKTISKTNYPVKKFEDVKEDIKKTLLDQEKQTKYTDTMTKWRTDAKIKTYEENL</sequence>
<proteinExistence type="predicted"/>
<dbReference type="Gene3D" id="1.10.4030.10">
    <property type="entry name" value="Porin chaperone SurA, peptide-binding domain"/>
    <property type="match status" value="1"/>
</dbReference>
<dbReference type="Proteomes" id="UP000632377">
    <property type="component" value="Unassembled WGS sequence"/>
</dbReference>
<evidence type="ECO:0000256" key="2">
    <source>
        <dbReference type="ARBA" id="ARBA00013194"/>
    </source>
</evidence>
<dbReference type="SUPFAM" id="SSF54534">
    <property type="entry name" value="FKBP-like"/>
    <property type="match status" value="1"/>
</dbReference>
<dbReference type="InterPro" id="IPR027304">
    <property type="entry name" value="Trigger_fact/SurA_dom_sf"/>
</dbReference>
<dbReference type="EMBL" id="JAESWC010000009">
    <property type="protein sequence ID" value="MBL4936910.1"/>
    <property type="molecule type" value="Genomic_DNA"/>
</dbReference>
<comment type="caution">
    <text evidence="9">The sequence shown here is derived from an EMBL/GenBank/DDBJ whole genome shotgun (WGS) entry which is preliminary data.</text>
</comment>
<dbReference type="InterPro" id="IPR050245">
    <property type="entry name" value="PrsA_foldase"/>
</dbReference>
<organism evidence="9 10">
    <name type="scientific">Clostridium rhizosphaerae</name>
    <dbReference type="NCBI Taxonomy" id="2803861"/>
    <lineage>
        <taxon>Bacteria</taxon>
        <taxon>Bacillati</taxon>
        <taxon>Bacillota</taxon>
        <taxon>Clostridia</taxon>
        <taxon>Eubacteriales</taxon>
        <taxon>Clostridiaceae</taxon>
        <taxon>Clostridium</taxon>
    </lineage>
</organism>
<dbReference type="PROSITE" id="PS50198">
    <property type="entry name" value="PPIC_PPIASE_2"/>
    <property type="match status" value="1"/>
</dbReference>
<keyword evidence="10" id="KW-1185">Reference proteome</keyword>
<dbReference type="EC" id="5.2.1.8" evidence="2"/>
<evidence type="ECO:0000256" key="5">
    <source>
        <dbReference type="ARBA" id="ARBA00023235"/>
    </source>
</evidence>
<protein>
    <recommendedName>
        <fullName evidence="2">peptidylprolyl isomerase</fullName>
        <ecNumber evidence="2">5.2.1.8</ecNumber>
    </recommendedName>
</protein>
<dbReference type="PANTHER" id="PTHR47245:SF1">
    <property type="entry name" value="FOLDASE PROTEIN PRSA"/>
    <property type="match status" value="1"/>
</dbReference>
<feature type="signal peptide" evidence="7">
    <location>
        <begin position="1"/>
        <end position="21"/>
    </location>
</feature>
<evidence type="ECO:0000313" key="9">
    <source>
        <dbReference type="EMBL" id="MBL4936910.1"/>
    </source>
</evidence>
<name>A0ABS1TC80_9CLOT</name>
<dbReference type="GO" id="GO:0003755">
    <property type="term" value="F:peptidyl-prolyl cis-trans isomerase activity"/>
    <property type="evidence" value="ECO:0007669"/>
    <property type="project" value="UniProtKB-EC"/>
</dbReference>
<dbReference type="InterPro" id="IPR000297">
    <property type="entry name" value="PPIase_PpiC"/>
</dbReference>
<evidence type="ECO:0000256" key="6">
    <source>
        <dbReference type="PROSITE-ProRule" id="PRU00278"/>
    </source>
</evidence>
<feature type="domain" description="PpiC" evidence="8">
    <location>
        <begin position="191"/>
        <end position="282"/>
    </location>
</feature>
<evidence type="ECO:0000256" key="3">
    <source>
        <dbReference type="ARBA" id="ARBA00022729"/>
    </source>
</evidence>
<dbReference type="PROSITE" id="PS51257">
    <property type="entry name" value="PROKAR_LIPOPROTEIN"/>
    <property type="match status" value="1"/>
</dbReference>
<comment type="catalytic activity">
    <reaction evidence="1">
        <text>[protein]-peptidylproline (omega=180) = [protein]-peptidylproline (omega=0)</text>
        <dbReference type="Rhea" id="RHEA:16237"/>
        <dbReference type="Rhea" id="RHEA-COMP:10747"/>
        <dbReference type="Rhea" id="RHEA-COMP:10748"/>
        <dbReference type="ChEBI" id="CHEBI:83833"/>
        <dbReference type="ChEBI" id="CHEBI:83834"/>
        <dbReference type="EC" id="5.2.1.8"/>
    </reaction>
</comment>
<keyword evidence="4 6" id="KW-0697">Rotamase</keyword>
<evidence type="ECO:0000259" key="8">
    <source>
        <dbReference type="PROSITE" id="PS50198"/>
    </source>
</evidence>
<dbReference type="Pfam" id="PF00639">
    <property type="entry name" value="Rotamase"/>
    <property type="match status" value="1"/>
</dbReference>
<accession>A0ABS1TC80</accession>
<dbReference type="InterPro" id="IPR046357">
    <property type="entry name" value="PPIase_dom_sf"/>
</dbReference>
<evidence type="ECO:0000256" key="1">
    <source>
        <dbReference type="ARBA" id="ARBA00000971"/>
    </source>
</evidence>
<evidence type="ECO:0000256" key="7">
    <source>
        <dbReference type="SAM" id="SignalP"/>
    </source>
</evidence>